<sequence>MFRIFSDRADRTRLFQGAYRSQGQLNAAVTRIALRDLGVCDVERVGEHDLRVTLYSCVEWSDWLAEQIAAEFAA</sequence>
<dbReference type="AlphaFoldDB" id="R4PXD6"/>
<name>R4PXD6_9BACT</name>
<proteinExistence type="predicted"/>
<dbReference type="EMBL" id="CP005957">
    <property type="protein sequence ID" value="AGL61851.1"/>
    <property type="molecule type" value="Genomic_DNA"/>
</dbReference>
<evidence type="ECO:0000313" key="1">
    <source>
        <dbReference type="EMBL" id="AGL61851.1"/>
    </source>
</evidence>
<dbReference type="Proteomes" id="UP000013893">
    <property type="component" value="Chromosome"/>
</dbReference>
<reference evidence="1 2" key="1">
    <citation type="journal article" date="2013" name="Nat. Biotechnol.">
        <title>Genome sequences of rare, uncultured bacteria obtained by differential coverage binning of multiple metagenomes.</title>
        <authorList>
            <person name="Albertsen M."/>
            <person name="Hugenholtz P."/>
            <person name="Skarshewski A."/>
            <person name="Nielsen K.L."/>
            <person name="Tyson G.W."/>
            <person name="Nielsen P.H."/>
        </authorList>
    </citation>
    <scope>NUCLEOTIDE SEQUENCE [LARGE SCALE GENOMIC DNA]</scope>
    <source>
        <strain evidence="1">TM71</strain>
    </source>
</reference>
<organism evidence="1 2">
    <name type="scientific">Candidatus Saccharimonas aalborgensis</name>
    <dbReference type="NCBI Taxonomy" id="1332188"/>
    <lineage>
        <taxon>Bacteria</taxon>
        <taxon>Candidatus Saccharimonadota</taxon>
        <taxon>Candidatus Saccharimonadia</taxon>
        <taxon>Candidatus Saccharimonadales</taxon>
        <taxon>Candidatus Saccharimonadaceae</taxon>
        <taxon>Candidatus Saccharimonas</taxon>
    </lineage>
</organism>
<evidence type="ECO:0000313" key="2">
    <source>
        <dbReference type="Proteomes" id="UP000013893"/>
    </source>
</evidence>
<accession>R4PXD6</accession>
<gene>
    <name evidence="1" type="ORF">L336_0140</name>
</gene>
<keyword evidence="2" id="KW-1185">Reference proteome</keyword>
<dbReference type="RefSeq" id="WP_015641301.1">
    <property type="nucleotide sequence ID" value="NC_021219.1"/>
</dbReference>
<protein>
    <submittedName>
        <fullName evidence="1">Uncharacterized protein</fullName>
    </submittedName>
</protein>
<dbReference type="KEGG" id="saal:L336_0140"/>
<dbReference type="HOGENOM" id="CLU_2680871_0_0_0"/>